<comment type="caution">
    <text evidence="2">The sequence shown here is derived from an EMBL/GenBank/DDBJ whole genome shotgun (WGS) entry which is preliminary data.</text>
</comment>
<dbReference type="EMBL" id="JAUTDP010000004">
    <property type="protein sequence ID" value="KAK3400165.1"/>
    <property type="molecule type" value="Genomic_DNA"/>
</dbReference>
<proteinExistence type="predicted"/>
<organism evidence="2 3">
    <name type="scientific">Sordaria brevicollis</name>
    <dbReference type="NCBI Taxonomy" id="83679"/>
    <lineage>
        <taxon>Eukaryota</taxon>
        <taxon>Fungi</taxon>
        <taxon>Dikarya</taxon>
        <taxon>Ascomycota</taxon>
        <taxon>Pezizomycotina</taxon>
        <taxon>Sordariomycetes</taxon>
        <taxon>Sordariomycetidae</taxon>
        <taxon>Sordariales</taxon>
        <taxon>Sordariaceae</taxon>
        <taxon>Sordaria</taxon>
    </lineage>
</organism>
<dbReference type="Proteomes" id="UP001281003">
    <property type="component" value="Unassembled WGS sequence"/>
</dbReference>
<name>A0AAE0UDV1_SORBR</name>
<keyword evidence="3" id="KW-1185">Reference proteome</keyword>
<evidence type="ECO:0000256" key="1">
    <source>
        <dbReference type="SAM" id="SignalP"/>
    </source>
</evidence>
<feature type="chain" id="PRO_5041930638" description="Secreted protein" evidence="1">
    <location>
        <begin position="26"/>
        <end position="86"/>
    </location>
</feature>
<sequence>MPDKLARLVAAVTLWFHSLCKSCWSFQPGWFGLAPQICHGRVDNTRIVLPLAWRGLVFPLDEALFVTKRNWESFNDEYMKGTGRKF</sequence>
<evidence type="ECO:0008006" key="4">
    <source>
        <dbReference type="Google" id="ProtNLM"/>
    </source>
</evidence>
<evidence type="ECO:0000313" key="2">
    <source>
        <dbReference type="EMBL" id="KAK3400165.1"/>
    </source>
</evidence>
<reference evidence="2" key="1">
    <citation type="journal article" date="2023" name="Mol. Phylogenet. Evol.">
        <title>Genome-scale phylogeny and comparative genomics of the fungal order Sordariales.</title>
        <authorList>
            <person name="Hensen N."/>
            <person name="Bonometti L."/>
            <person name="Westerberg I."/>
            <person name="Brannstrom I.O."/>
            <person name="Guillou S."/>
            <person name="Cros-Aarteil S."/>
            <person name="Calhoun S."/>
            <person name="Haridas S."/>
            <person name="Kuo A."/>
            <person name="Mondo S."/>
            <person name="Pangilinan J."/>
            <person name="Riley R."/>
            <person name="LaButti K."/>
            <person name="Andreopoulos B."/>
            <person name="Lipzen A."/>
            <person name="Chen C."/>
            <person name="Yan M."/>
            <person name="Daum C."/>
            <person name="Ng V."/>
            <person name="Clum A."/>
            <person name="Steindorff A."/>
            <person name="Ohm R.A."/>
            <person name="Martin F."/>
            <person name="Silar P."/>
            <person name="Natvig D.O."/>
            <person name="Lalanne C."/>
            <person name="Gautier V."/>
            <person name="Ament-Velasquez S.L."/>
            <person name="Kruys A."/>
            <person name="Hutchinson M.I."/>
            <person name="Powell A.J."/>
            <person name="Barry K."/>
            <person name="Miller A.N."/>
            <person name="Grigoriev I.V."/>
            <person name="Debuchy R."/>
            <person name="Gladieux P."/>
            <person name="Hiltunen Thoren M."/>
            <person name="Johannesson H."/>
        </authorList>
    </citation>
    <scope>NUCLEOTIDE SEQUENCE</scope>
    <source>
        <strain evidence="2">FGSC 1904</strain>
    </source>
</reference>
<evidence type="ECO:0000313" key="3">
    <source>
        <dbReference type="Proteomes" id="UP001281003"/>
    </source>
</evidence>
<reference evidence="2" key="2">
    <citation type="submission" date="2023-07" db="EMBL/GenBank/DDBJ databases">
        <authorList>
            <consortium name="Lawrence Berkeley National Laboratory"/>
            <person name="Haridas S."/>
            <person name="Hensen N."/>
            <person name="Bonometti L."/>
            <person name="Westerberg I."/>
            <person name="Brannstrom I.O."/>
            <person name="Guillou S."/>
            <person name="Cros-Aarteil S."/>
            <person name="Calhoun S."/>
            <person name="Kuo A."/>
            <person name="Mondo S."/>
            <person name="Pangilinan J."/>
            <person name="Riley R."/>
            <person name="LaButti K."/>
            <person name="Andreopoulos B."/>
            <person name="Lipzen A."/>
            <person name="Chen C."/>
            <person name="Yanf M."/>
            <person name="Daum C."/>
            <person name="Ng V."/>
            <person name="Clum A."/>
            <person name="Steindorff A."/>
            <person name="Ohm R."/>
            <person name="Martin F."/>
            <person name="Silar P."/>
            <person name="Natvig D."/>
            <person name="Lalanne C."/>
            <person name="Gautier V."/>
            <person name="Ament-velasquez S.L."/>
            <person name="Kruys A."/>
            <person name="Hutchinson M.I."/>
            <person name="Powell A.J."/>
            <person name="Barry K."/>
            <person name="Miller A.N."/>
            <person name="Grigoriev I.V."/>
            <person name="Debuchy R."/>
            <person name="Gladieux P."/>
            <person name="Thoren M.H."/>
            <person name="Johannesson H."/>
        </authorList>
    </citation>
    <scope>NUCLEOTIDE SEQUENCE</scope>
    <source>
        <strain evidence="2">FGSC 1904</strain>
    </source>
</reference>
<dbReference type="AlphaFoldDB" id="A0AAE0UDV1"/>
<gene>
    <name evidence="2" type="ORF">B0T20DRAFT_178817</name>
</gene>
<accession>A0AAE0UDV1</accession>
<protein>
    <recommendedName>
        <fullName evidence="4">Secreted protein</fullName>
    </recommendedName>
</protein>
<feature type="signal peptide" evidence="1">
    <location>
        <begin position="1"/>
        <end position="25"/>
    </location>
</feature>
<keyword evidence="1" id="KW-0732">Signal</keyword>